<evidence type="ECO:0000256" key="2">
    <source>
        <dbReference type="SAM" id="MobiDB-lite"/>
    </source>
</evidence>
<name>A0ABD1VM33_9LAMI</name>
<keyword evidence="4" id="KW-1185">Reference proteome</keyword>
<feature type="compositionally biased region" description="Basic and acidic residues" evidence="2">
    <location>
        <begin position="194"/>
        <end position="219"/>
    </location>
</feature>
<accession>A0ABD1VM33</accession>
<comment type="caution">
    <text evidence="3">The sequence shown here is derived from an EMBL/GenBank/DDBJ whole genome shotgun (WGS) entry which is preliminary data.</text>
</comment>
<feature type="region of interest" description="Disordered" evidence="2">
    <location>
        <begin position="188"/>
        <end position="219"/>
    </location>
</feature>
<dbReference type="PANTHER" id="PTHR33735">
    <property type="entry name" value="EXPRESSED PROTEIN"/>
    <property type="match status" value="1"/>
</dbReference>
<dbReference type="PANTHER" id="PTHR33735:SF14">
    <property type="entry name" value="PHAGE CAPSID SCAFFOLDING PROTEIN (GPO) SERINE PEPTIDASE"/>
    <property type="match status" value="1"/>
</dbReference>
<organism evidence="3 4">
    <name type="scientific">Forsythia ovata</name>
    <dbReference type="NCBI Taxonomy" id="205694"/>
    <lineage>
        <taxon>Eukaryota</taxon>
        <taxon>Viridiplantae</taxon>
        <taxon>Streptophyta</taxon>
        <taxon>Embryophyta</taxon>
        <taxon>Tracheophyta</taxon>
        <taxon>Spermatophyta</taxon>
        <taxon>Magnoliopsida</taxon>
        <taxon>eudicotyledons</taxon>
        <taxon>Gunneridae</taxon>
        <taxon>Pentapetalae</taxon>
        <taxon>asterids</taxon>
        <taxon>lamiids</taxon>
        <taxon>Lamiales</taxon>
        <taxon>Oleaceae</taxon>
        <taxon>Forsythieae</taxon>
        <taxon>Forsythia</taxon>
    </lineage>
</organism>
<proteinExistence type="predicted"/>
<evidence type="ECO:0000313" key="3">
    <source>
        <dbReference type="EMBL" id="KAL2538414.1"/>
    </source>
</evidence>
<evidence type="ECO:0000256" key="1">
    <source>
        <dbReference type="SAM" id="Coils"/>
    </source>
</evidence>
<sequence>MLMRKSMNEFSSSTRLHINKPYHACEPLFRPNSSTNLAFKNHKNCKQSVQCLNNTRVSKNGKIRRNLVIYSSAEPGPPSPSDPSPNPLSWILAIVLAVVPLIGQKWGPLLKKKVETALNEVEEVVEAVEKVAEEVEKVAEDLINDLPVGGKLRKAVEFVENVAERTAKDADIVDDFIDKVQEEEKEVESYVESLEEKEKEKEKDKEAAQKAKETETKTN</sequence>
<evidence type="ECO:0000313" key="4">
    <source>
        <dbReference type="Proteomes" id="UP001604277"/>
    </source>
</evidence>
<dbReference type="Proteomes" id="UP001604277">
    <property type="component" value="Unassembled WGS sequence"/>
</dbReference>
<dbReference type="EMBL" id="JBFOLJ010000005">
    <property type="protein sequence ID" value="KAL2538414.1"/>
    <property type="molecule type" value="Genomic_DNA"/>
</dbReference>
<protein>
    <submittedName>
        <fullName evidence="3">Uncharacterized protein</fullName>
    </submittedName>
</protein>
<feature type="coiled-coil region" evidence="1">
    <location>
        <begin position="111"/>
        <end position="145"/>
    </location>
</feature>
<keyword evidence="1" id="KW-0175">Coiled coil</keyword>
<dbReference type="AlphaFoldDB" id="A0ABD1VM33"/>
<reference evidence="4" key="1">
    <citation type="submission" date="2024-07" db="EMBL/GenBank/DDBJ databases">
        <title>Two chromosome-level genome assemblies of Korean endemic species Abeliophyllum distichum and Forsythia ovata (Oleaceae).</title>
        <authorList>
            <person name="Jang H."/>
        </authorList>
    </citation>
    <scope>NUCLEOTIDE SEQUENCE [LARGE SCALE GENOMIC DNA]</scope>
</reference>
<gene>
    <name evidence="3" type="ORF">Fot_19805</name>
</gene>